<evidence type="ECO:0000256" key="1">
    <source>
        <dbReference type="SAM" id="MobiDB-lite"/>
    </source>
</evidence>
<keyword evidence="3" id="KW-1185">Reference proteome</keyword>
<comment type="caution">
    <text evidence="2">The sequence shown here is derived from an EMBL/GenBank/DDBJ whole genome shotgun (WGS) entry which is preliminary data.</text>
</comment>
<evidence type="ECO:0000313" key="2">
    <source>
        <dbReference type="EMBL" id="GBO23591.1"/>
    </source>
</evidence>
<organism evidence="2 3">
    <name type="scientific">Araneus ventricosus</name>
    <name type="common">Orbweaver spider</name>
    <name type="synonym">Epeira ventricosa</name>
    <dbReference type="NCBI Taxonomy" id="182803"/>
    <lineage>
        <taxon>Eukaryota</taxon>
        <taxon>Metazoa</taxon>
        <taxon>Ecdysozoa</taxon>
        <taxon>Arthropoda</taxon>
        <taxon>Chelicerata</taxon>
        <taxon>Arachnida</taxon>
        <taxon>Araneae</taxon>
        <taxon>Araneomorphae</taxon>
        <taxon>Entelegynae</taxon>
        <taxon>Araneoidea</taxon>
        <taxon>Araneidae</taxon>
        <taxon>Araneus</taxon>
    </lineage>
</organism>
<name>A0A4Y2VG63_ARAVE</name>
<dbReference type="Proteomes" id="UP000499080">
    <property type="component" value="Unassembled WGS sequence"/>
</dbReference>
<dbReference type="OrthoDB" id="6131287at2759"/>
<accession>A0A4Y2VG63</accession>
<evidence type="ECO:0000313" key="3">
    <source>
        <dbReference type="Proteomes" id="UP000499080"/>
    </source>
</evidence>
<dbReference type="AlphaFoldDB" id="A0A4Y2VG63"/>
<protein>
    <submittedName>
        <fullName evidence="2">Uncharacterized protein</fullName>
    </submittedName>
</protein>
<sequence length="147" mass="16568">MSVFCGPLVEGTFNIVDAIITDDRTSLTIQKYGACSLIKYYLRSQGKKSTTLIPGHKMRQNSFSARRIYHENLKEKKKTESSKQALTSSPPKQAETSMHSEPEGLNKRKASSLIQDKNGKKVCSTPKSDHKVKENLKATKINFFMKK</sequence>
<dbReference type="EMBL" id="BGPR01046656">
    <property type="protein sequence ID" value="GBO23591.1"/>
    <property type="molecule type" value="Genomic_DNA"/>
</dbReference>
<proteinExistence type="predicted"/>
<reference evidence="2 3" key="1">
    <citation type="journal article" date="2019" name="Sci. Rep.">
        <title>Orb-weaving spider Araneus ventricosus genome elucidates the spidroin gene catalogue.</title>
        <authorList>
            <person name="Kono N."/>
            <person name="Nakamura H."/>
            <person name="Ohtoshi R."/>
            <person name="Moran D.A.P."/>
            <person name="Shinohara A."/>
            <person name="Yoshida Y."/>
            <person name="Fujiwara M."/>
            <person name="Mori M."/>
            <person name="Tomita M."/>
            <person name="Arakawa K."/>
        </authorList>
    </citation>
    <scope>NUCLEOTIDE SEQUENCE [LARGE SCALE GENOMIC DNA]</scope>
</reference>
<feature type="compositionally biased region" description="Polar residues" evidence="1">
    <location>
        <begin position="82"/>
        <end position="97"/>
    </location>
</feature>
<feature type="region of interest" description="Disordered" evidence="1">
    <location>
        <begin position="73"/>
        <end position="133"/>
    </location>
</feature>
<gene>
    <name evidence="2" type="ORF">AVEN_195709_1</name>
</gene>